<keyword evidence="2" id="KW-1185">Reference proteome</keyword>
<protein>
    <submittedName>
        <fullName evidence="1">Uncharacterized protein</fullName>
    </submittedName>
</protein>
<dbReference type="Proteomes" id="UP000790377">
    <property type="component" value="Unassembled WGS sequence"/>
</dbReference>
<dbReference type="EMBL" id="MU268184">
    <property type="protein sequence ID" value="KAH7905467.1"/>
    <property type="molecule type" value="Genomic_DNA"/>
</dbReference>
<sequence length="179" mass="19911">MLLIFNARGVLPCSAAKLSLLHFALIDSTFSQKSPALSKRSQVCIRRRRTLAPFITVAIFLVADSSATRSAKITCTLARARLANLYTSFQRPYFYMLHTQLSRMLDRLGDYRSTTKGPSGSVLRVKLVKTSLGLAFKGRMSSLHPVASQSKVETHDIDIRLCTTSCLISYQFVGFHCDS</sequence>
<evidence type="ECO:0000313" key="1">
    <source>
        <dbReference type="EMBL" id="KAH7905467.1"/>
    </source>
</evidence>
<reference evidence="1" key="1">
    <citation type="journal article" date="2021" name="New Phytol.">
        <title>Evolutionary innovations through gain and loss of genes in the ectomycorrhizal Boletales.</title>
        <authorList>
            <person name="Wu G."/>
            <person name="Miyauchi S."/>
            <person name="Morin E."/>
            <person name="Kuo A."/>
            <person name="Drula E."/>
            <person name="Varga T."/>
            <person name="Kohler A."/>
            <person name="Feng B."/>
            <person name="Cao Y."/>
            <person name="Lipzen A."/>
            <person name="Daum C."/>
            <person name="Hundley H."/>
            <person name="Pangilinan J."/>
            <person name="Johnson J."/>
            <person name="Barry K."/>
            <person name="LaButti K."/>
            <person name="Ng V."/>
            <person name="Ahrendt S."/>
            <person name="Min B."/>
            <person name="Choi I.G."/>
            <person name="Park H."/>
            <person name="Plett J.M."/>
            <person name="Magnuson J."/>
            <person name="Spatafora J.W."/>
            <person name="Nagy L.G."/>
            <person name="Henrissat B."/>
            <person name="Grigoriev I.V."/>
            <person name="Yang Z.L."/>
            <person name="Xu J."/>
            <person name="Martin F.M."/>
        </authorList>
    </citation>
    <scope>NUCLEOTIDE SEQUENCE</scope>
    <source>
        <strain evidence="1">ATCC 28755</strain>
    </source>
</reference>
<comment type="caution">
    <text evidence="1">The sequence shown here is derived from an EMBL/GenBank/DDBJ whole genome shotgun (WGS) entry which is preliminary data.</text>
</comment>
<evidence type="ECO:0000313" key="2">
    <source>
        <dbReference type="Proteomes" id="UP000790377"/>
    </source>
</evidence>
<name>A0ACB7ZXM8_9AGAM</name>
<accession>A0ACB7ZXM8</accession>
<gene>
    <name evidence="1" type="ORF">BJ138DRAFT_758315</name>
</gene>
<proteinExistence type="predicted"/>
<organism evidence="1 2">
    <name type="scientific">Hygrophoropsis aurantiaca</name>
    <dbReference type="NCBI Taxonomy" id="72124"/>
    <lineage>
        <taxon>Eukaryota</taxon>
        <taxon>Fungi</taxon>
        <taxon>Dikarya</taxon>
        <taxon>Basidiomycota</taxon>
        <taxon>Agaricomycotina</taxon>
        <taxon>Agaricomycetes</taxon>
        <taxon>Agaricomycetidae</taxon>
        <taxon>Boletales</taxon>
        <taxon>Coniophorineae</taxon>
        <taxon>Hygrophoropsidaceae</taxon>
        <taxon>Hygrophoropsis</taxon>
    </lineage>
</organism>